<dbReference type="SMART" id="SM00637">
    <property type="entry name" value="CBD_II"/>
    <property type="match status" value="1"/>
</dbReference>
<dbReference type="Pfam" id="PF00553">
    <property type="entry name" value="CBM_2"/>
    <property type="match status" value="1"/>
</dbReference>
<dbReference type="Gene3D" id="2.60.40.290">
    <property type="match status" value="1"/>
</dbReference>
<dbReference type="Pfam" id="PF10503">
    <property type="entry name" value="Esterase_PHB"/>
    <property type="match status" value="1"/>
</dbReference>
<dbReference type="InterPro" id="IPR029058">
    <property type="entry name" value="AB_hydrolase_fold"/>
</dbReference>
<reference evidence="7" key="1">
    <citation type="journal article" date="2017" name="Med. Chem. Commun.">
        <title>Nonomuraea sp. ATCC 55076 harbours the largest actinomycete chromosome to date and the kistamicin biosynthetic gene cluster.</title>
        <authorList>
            <person name="Nazari B."/>
            <person name="Forneris C.C."/>
            <person name="Gibson M.I."/>
            <person name="Moon K."/>
            <person name="Schramma K.R."/>
            <person name="Seyedsayamdost M.R."/>
        </authorList>
    </citation>
    <scope>NUCLEOTIDE SEQUENCE [LARGE SCALE GENOMIC DNA]</scope>
    <source>
        <strain evidence="7">ATCC 55076</strain>
    </source>
</reference>
<dbReference type="PANTHER" id="PTHR43037">
    <property type="entry name" value="UNNAMED PRODUCT-RELATED"/>
    <property type="match status" value="1"/>
</dbReference>
<dbReference type="InterPro" id="IPR050955">
    <property type="entry name" value="Plant_Biomass_Hydrol_Est"/>
</dbReference>
<dbReference type="GO" id="GO:0030247">
    <property type="term" value="F:polysaccharide binding"/>
    <property type="evidence" value="ECO:0007669"/>
    <property type="project" value="UniProtKB-UniRule"/>
</dbReference>
<dbReference type="PANTHER" id="PTHR43037:SF5">
    <property type="entry name" value="FERULOYL ESTERASE"/>
    <property type="match status" value="1"/>
</dbReference>
<sequence length="436" mass="45714">MFRPQSERTSMKLRARIASAIIAAAALVTAGLITAPPAASAQLTEVTGFGTNPSNLRMHLYVPDGVGARPALLVAVHYCTGSGPAFYSGTEFASLADRYKFIVVYPSATRSGSCFDVSSPQALTHNGGSDPVGIVSMVRYVQQRYNADPDRTYVTGASSGGMMTNVLIGAYPDVFKAGAAFMGVPFGCFATTDGSSWNSTCANGQLIKTPQQWGDQVRAAYPGYSGPRPRMQIWHGTEDTTLRYPNFQEQIKQWTNVHGLSQTPSLTDQPRSGWTRTRYGGTGTKERVEAISLQGVGHSLPQGGMAAMVIDFFGLSEGGTDPTVTPTVTPPVGNCKVTYTTNAWNTGFTAAVTIANTSTTAISSWSLAFTLPAGQTVTSAWNAAISPSSGQVTARNVSYNGSIAPGASASFGFQATHTGDTGKPAAFTLNGTACTS</sequence>
<proteinExistence type="predicted"/>
<dbReference type="KEGG" id="noa:BKM31_57890"/>
<feature type="chain" id="PRO_5010698205" evidence="4">
    <location>
        <begin position="42"/>
        <end position="436"/>
    </location>
</feature>
<evidence type="ECO:0000256" key="2">
    <source>
        <dbReference type="ARBA" id="ARBA00022801"/>
    </source>
</evidence>
<dbReference type="AlphaFoldDB" id="A0A1V0AI37"/>
<dbReference type="SUPFAM" id="SSF53474">
    <property type="entry name" value="alpha/beta-Hydrolases"/>
    <property type="match status" value="2"/>
</dbReference>
<dbReference type="GO" id="GO:0005576">
    <property type="term" value="C:extracellular region"/>
    <property type="evidence" value="ECO:0007669"/>
    <property type="project" value="InterPro"/>
</dbReference>
<dbReference type="EMBL" id="CP017717">
    <property type="protein sequence ID" value="AQZ69853.1"/>
    <property type="molecule type" value="Genomic_DNA"/>
</dbReference>
<evidence type="ECO:0000256" key="4">
    <source>
        <dbReference type="SAM" id="SignalP"/>
    </source>
</evidence>
<evidence type="ECO:0000313" key="6">
    <source>
        <dbReference type="EMBL" id="AQZ69853.1"/>
    </source>
</evidence>
<dbReference type="STRING" id="1909395.BKM31_57890"/>
<evidence type="ECO:0000256" key="1">
    <source>
        <dbReference type="ARBA" id="ARBA00022729"/>
    </source>
</evidence>
<keyword evidence="2" id="KW-0378">Hydrolase</keyword>
<dbReference type="GO" id="GO:0004553">
    <property type="term" value="F:hydrolase activity, hydrolyzing O-glycosyl compounds"/>
    <property type="evidence" value="ECO:0007669"/>
    <property type="project" value="InterPro"/>
</dbReference>
<keyword evidence="7" id="KW-1185">Reference proteome</keyword>
<dbReference type="InterPro" id="IPR008965">
    <property type="entry name" value="CBM2/CBM3_carb-bd_dom_sf"/>
</dbReference>
<dbReference type="SUPFAM" id="SSF49384">
    <property type="entry name" value="Carbohydrate-binding domain"/>
    <property type="match status" value="1"/>
</dbReference>
<dbReference type="InterPro" id="IPR012291">
    <property type="entry name" value="CBM2_carb-bd_dom_sf"/>
</dbReference>
<accession>A0A1V0AI37</accession>
<dbReference type="InterPro" id="IPR010126">
    <property type="entry name" value="Esterase_phb"/>
</dbReference>
<evidence type="ECO:0000256" key="3">
    <source>
        <dbReference type="SAM" id="MobiDB-lite"/>
    </source>
</evidence>
<feature type="compositionally biased region" description="Polar residues" evidence="3">
    <location>
        <begin position="260"/>
        <end position="270"/>
    </location>
</feature>
<dbReference type="GO" id="GO:0005975">
    <property type="term" value="P:carbohydrate metabolic process"/>
    <property type="evidence" value="ECO:0007669"/>
    <property type="project" value="InterPro"/>
</dbReference>
<gene>
    <name evidence="6" type="ORF">BKM31_57890</name>
</gene>
<feature type="signal peptide" evidence="4">
    <location>
        <begin position="1"/>
        <end position="41"/>
    </location>
</feature>
<dbReference type="Proteomes" id="UP000190797">
    <property type="component" value="Chromosome"/>
</dbReference>
<keyword evidence="1 4" id="KW-0732">Signal</keyword>
<organism evidence="6 7">
    <name type="scientific">[Actinomadura] parvosata subsp. kistnae</name>
    <dbReference type="NCBI Taxonomy" id="1909395"/>
    <lineage>
        <taxon>Bacteria</taxon>
        <taxon>Bacillati</taxon>
        <taxon>Actinomycetota</taxon>
        <taxon>Actinomycetes</taxon>
        <taxon>Streptosporangiales</taxon>
        <taxon>Streptosporangiaceae</taxon>
        <taxon>Nonomuraea</taxon>
    </lineage>
</organism>
<dbReference type="PROSITE" id="PS51173">
    <property type="entry name" value="CBM2"/>
    <property type="match status" value="1"/>
</dbReference>
<dbReference type="Gene3D" id="3.40.50.1820">
    <property type="entry name" value="alpha/beta hydrolase"/>
    <property type="match status" value="1"/>
</dbReference>
<evidence type="ECO:0000313" key="7">
    <source>
        <dbReference type="Proteomes" id="UP000190797"/>
    </source>
</evidence>
<name>A0A1V0AI37_9ACTN</name>
<protein>
    <submittedName>
        <fullName evidence="6">Esterase</fullName>
    </submittedName>
</protein>
<feature type="region of interest" description="Disordered" evidence="3">
    <location>
        <begin position="260"/>
        <end position="280"/>
    </location>
</feature>
<dbReference type="NCBIfam" id="TIGR01840">
    <property type="entry name" value="esterase_phb"/>
    <property type="match status" value="1"/>
</dbReference>
<feature type="domain" description="CBM2" evidence="5">
    <location>
        <begin position="328"/>
        <end position="436"/>
    </location>
</feature>
<evidence type="ECO:0000259" key="5">
    <source>
        <dbReference type="PROSITE" id="PS51173"/>
    </source>
</evidence>
<dbReference type="OrthoDB" id="9767239at2"/>
<dbReference type="InterPro" id="IPR001919">
    <property type="entry name" value="CBD2"/>
</dbReference>